<accession>A0A096PFI8</accession>
<protein>
    <submittedName>
        <fullName evidence="1">WGS project CBMG000000000 data, contig CS5907-c001225</fullName>
    </submittedName>
</protein>
<dbReference type="AlphaFoldDB" id="A0A096PFI8"/>
<reference evidence="1" key="1">
    <citation type="submission" date="2013-05" db="EMBL/GenBank/DDBJ databases">
        <title>Draft genome sequences of six wheat associated Fusarium spp. isolates.</title>
        <authorList>
            <person name="Moolhuijzen P.M."/>
            <person name="Manners J.M."/>
            <person name="Wilcox S."/>
            <person name="Bellgard M.I."/>
            <person name="Gardiner D.M."/>
        </authorList>
    </citation>
    <scope>NUCLEOTIDE SEQUENCE</scope>
    <source>
        <strain evidence="1">CS5907</strain>
        <strain evidence="1">CS5907</strain>
    </source>
</reference>
<gene>
    <name evidence="1" type="ORF">BN851_0065280</name>
</gene>
<organism evidence="1">
    <name type="scientific">Fusarium acuminatum CS5907</name>
    <dbReference type="NCBI Taxonomy" id="1318461"/>
    <lineage>
        <taxon>Eukaryota</taxon>
        <taxon>Fungi</taxon>
        <taxon>Dikarya</taxon>
        <taxon>Ascomycota</taxon>
        <taxon>Pezizomycotina</taxon>
        <taxon>Sordariomycetes</taxon>
        <taxon>Hypocreomycetidae</taxon>
        <taxon>Hypocreales</taxon>
        <taxon>Nectriaceae</taxon>
        <taxon>Fusarium</taxon>
        <taxon>Fusarium tricinctum species complex</taxon>
    </lineage>
</organism>
<proteinExistence type="predicted"/>
<sequence length="502" mass="57126">MIPHTESQSAVSIICIPPELLKHIFLHVLHARKSHATNQRPAPNVDDIRSLRLTCRRFCQLASPMLTPELNVFMTEASLERLKNVSCHQLIGSGVRSVHVKLPYYDRYLAATISHFAYFHIYALDRHLSQLRAAINSEDSALRPVYEVPIWVDAAVLQVGEEMTSAWKSIYTGDPDDPDRDSAEHINYRNILRDAHRQYRLLFEAQEHMRQNGRFLSSITSAMARMPFVNRLDISDGQDINRKEDAYLIDRGYYASLRVVMLAPHTWLDASNMYARPDFEPPAEFLHRLPVEIHQAGVTLREINIQCSRPWSYAKLNMSSRERASLIESIQNLQTLTFDAGGKKRGTGWLPELRRGATDIVFDLLSAFLHASGLEHLTITFPEFALGSRSLGKVLGATQHKYLKKLRLTGATFMAGELEQYLAHFKSPCDIVLELPELLSGTWAEETTYLRSHSGVSTTVVASLGAELSDEQFRYTWNPEEERMLNEYLQRASSANPFTKNI</sequence>
<comment type="caution">
    <text evidence="1">The sequence shown here is derived from an EMBL/GenBank/DDBJ whole genome shotgun (WGS) entry which is preliminary data.</text>
</comment>
<dbReference type="EMBL" id="CBMG010001221">
    <property type="protein sequence ID" value="CEG03533.1"/>
    <property type="molecule type" value="Genomic_DNA"/>
</dbReference>
<dbReference type="CDD" id="cd09917">
    <property type="entry name" value="F-box_SF"/>
    <property type="match status" value="1"/>
</dbReference>
<name>A0A096PFI8_9HYPO</name>
<evidence type="ECO:0000313" key="1">
    <source>
        <dbReference type="EMBL" id="CEG03533.1"/>
    </source>
</evidence>